<dbReference type="Proteomes" id="UP000444721">
    <property type="component" value="Unassembled WGS sequence"/>
</dbReference>
<evidence type="ECO:0000256" key="2">
    <source>
        <dbReference type="ARBA" id="ARBA00022692"/>
    </source>
</evidence>
<evidence type="ECO:0000259" key="9">
    <source>
        <dbReference type="PROSITE" id="PS50125"/>
    </source>
</evidence>
<evidence type="ECO:0000313" key="11">
    <source>
        <dbReference type="Proteomes" id="UP000444721"/>
    </source>
</evidence>
<reference evidence="10 11" key="1">
    <citation type="journal article" date="2019" name="Sci. Rep.">
        <title>Nanopore sequencing improves the draft genome of the human pathogenic amoeba Naegleria fowleri.</title>
        <authorList>
            <person name="Liechti N."/>
            <person name="Schurch N."/>
            <person name="Bruggmann R."/>
            <person name="Wittwer M."/>
        </authorList>
    </citation>
    <scope>NUCLEOTIDE SEQUENCE [LARGE SCALE GENOMIC DNA]</scope>
    <source>
        <strain evidence="10 11">ATCC 30894</strain>
    </source>
</reference>
<dbReference type="Gene3D" id="3.30.70.1230">
    <property type="entry name" value="Nucleotide cyclase"/>
    <property type="match status" value="1"/>
</dbReference>
<comment type="similarity">
    <text evidence="7">Belongs to the adenylyl cyclase class-4/guanylyl cyclase family.</text>
</comment>
<evidence type="ECO:0000256" key="8">
    <source>
        <dbReference type="SAM" id="Phobius"/>
    </source>
</evidence>
<sequence length="1657" mass="186534">MLRNEAPSSPKGTLEPPSHFSFDHLTSSVTSGTRDDIVDAPTSVVGGGGQTLVAHSAAITGTSLTGTSATSSTTLSAFAVMNRFQTSLFSLIVALQSSSKQSSIMFWMLTFLFNIHLLWVSVFIPTVGGMSFGEHGEWVFTVTNYPLTLSLNLVPYEGMIALVFIVLASLLLYIALLFVTYKRIINTRRFSDWFLQATRCFNFLILIACGTMTYVLTGLLECDTDSAGNGGNVSSIELSRYPNVECYQTPNIIFLAFSLVAFVILMACVALSGMIYRNSHPLNKSLFTSLNNNALMLLLILNCLEIMTIFLIPKQMLQIRAIVHLLFSGAWPILFLYNLPYFRMTANSLFFGASCAKIGASIGVVISTFVNTQNSSNLGLYLMAVTLSLIVIGFLIGFVGMEVSQRLIYKQVHKIVNENKENMAQVLHIFEKKKRWLIMYLQFSVIRPKSPNDNEDVTLSLSKAIGSCKNQAQQHTSLLLISSLIIAYTWQDGNCHSFAMYLLKRCLKLSNNIFVRFQVQQRSKEVELDETSASQALKCLIESKHVLDSLEKFEDELRTLHRMFWKELMNDIPNDIKIEYINRRCADLNSHIEEMYHNLMRKYRNEKTIIRKYANFVEVFRFDKETAQALFTEANELEEEGSKYNFLSPNNNASKYAFNARVSVVSQRYEPPMATNVEGDPNNEDFNGIETKDYSKKDAVLKNSLRHLENSKGYYVFLISFLLFSFFVLLTCVTISLFGSVKSGADVQDVYKMCKGSSVSVAVLRELRFIQNINNYNQNGFSVRDEKIQVVDLVKNSHKAHLHTYRSFLTDIVDIAQQNKLKAEVYAELVNNSISSFLPFATSQNSSKNGSELSFTDTYMKNSSMIEIFNYLLTSINAFIQWPLDQYNHTTKDFNFMYLWRNRLSSRDAFETFCSSIVASTEAFHSTFVMSFAIVYATIIMMYIIGFVVFLGVMLKMMTSAKQVSKLFNSALSKNIIGKVYHDLGLKGDDDVKVHLPKNQLSAPKYIFLFMGVFTLLCCIVSGAIMVVESNYNYTGVSMTMNNIIHGTTVMRHVHRTNFKVGEYFSFLGSPSSSINDPSLLKTEPLTNAESEVKTFLDLLYQEWNALIYGGKNKDGQFFPPSIGKYAGIDHLVAGIKNCTKATHYNSTFSAELYTQRYCTGLDEMITEYSKKVSIFNSESQSTAFTSDTMSMFHNYLDVFFTGSLLGEKIIDFMDLFVQYSSQPSVILTILFGIGCLVVMIVIFYGMLYQLEKHRLQLINMRMMLNYLPSEVIDGSEQLRNYILYSIITPANQKRTKKNQIQSADSENANVKNVLNASVDGAILCTQDGIVEFVNASTQKMFGFASKSDVVGVSVMTLFDQQQSLFIQNSIKEMNKAQLDVTHSEVIESTCLRKNQTKFPVKINIFSVMFDSGTPMITLIIKDMTAEKKQNAVLAEEKAKSDMLLKNILPESVAERLKSGETFIAERFTDITCFFSDMVGFTNISSTMNPSQLVGMLNTIVNGFDALTDTYQLEKIKTIGDAYFCVGGISGSLTSDHPERVLQFAMATFGVIREFNMTSEMETQVEIRIGINTGGVVAGVIGKKKFTFDIWGDTINVASRMESTGVPGRIHVSRSTYERVYDMGLEFEERKIEVKGKGECQTYLLTAKHHEQSIVTK</sequence>
<evidence type="ECO:0000256" key="4">
    <source>
        <dbReference type="ARBA" id="ARBA00022989"/>
    </source>
</evidence>
<evidence type="ECO:0000256" key="1">
    <source>
        <dbReference type="ARBA" id="ARBA00004370"/>
    </source>
</evidence>
<dbReference type="InterPro" id="IPR029787">
    <property type="entry name" value="Nucleotide_cyclase"/>
</dbReference>
<name>A0A6A5BVD3_NAEFO</name>
<feature type="domain" description="Guanylate cyclase" evidence="9">
    <location>
        <begin position="1472"/>
        <end position="1602"/>
    </location>
</feature>
<dbReference type="VEuPathDB" id="AmoebaDB:NfTy_063040"/>
<dbReference type="SMART" id="SM00091">
    <property type="entry name" value="PAS"/>
    <property type="match status" value="1"/>
</dbReference>
<evidence type="ECO:0000256" key="3">
    <source>
        <dbReference type="ARBA" id="ARBA00022741"/>
    </source>
</evidence>
<comment type="subcellular location">
    <subcellularLocation>
        <location evidence="1">Membrane</location>
    </subcellularLocation>
</comment>
<dbReference type="SUPFAM" id="SSF55785">
    <property type="entry name" value="PYP-like sensor domain (PAS domain)"/>
    <property type="match status" value="1"/>
</dbReference>
<feature type="transmembrane region" description="Helical" evidence="8">
    <location>
        <begin position="1006"/>
        <end position="1028"/>
    </location>
</feature>
<keyword evidence="4 8" id="KW-1133">Transmembrane helix</keyword>
<keyword evidence="5 8" id="KW-0472">Membrane</keyword>
<dbReference type="GO" id="GO:0000166">
    <property type="term" value="F:nucleotide binding"/>
    <property type="evidence" value="ECO:0007669"/>
    <property type="project" value="UniProtKB-KW"/>
</dbReference>
<dbReference type="Gene3D" id="3.30.450.20">
    <property type="entry name" value="PAS domain"/>
    <property type="match status" value="1"/>
</dbReference>
<dbReference type="GO" id="GO:0035556">
    <property type="term" value="P:intracellular signal transduction"/>
    <property type="evidence" value="ECO:0007669"/>
    <property type="project" value="InterPro"/>
</dbReference>
<dbReference type="EMBL" id="VFQX01000035">
    <property type="protein sequence ID" value="KAF0977305.1"/>
    <property type="molecule type" value="Genomic_DNA"/>
</dbReference>
<dbReference type="InterPro" id="IPR001054">
    <property type="entry name" value="A/G_cyclase"/>
</dbReference>
<feature type="transmembrane region" description="Helical" evidence="8">
    <location>
        <begin position="159"/>
        <end position="179"/>
    </location>
</feature>
<feature type="transmembrane region" description="Helical" evidence="8">
    <location>
        <begin position="714"/>
        <end position="738"/>
    </location>
</feature>
<dbReference type="CDD" id="cd00130">
    <property type="entry name" value="PAS"/>
    <property type="match status" value="1"/>
</dbReference>
<feature type="transmembrane region" description="Helical" evidence="8">
    <location>
        <begin position="378"/>
        <end position="401"/>
    </location>
</feature>
<dbReference type="Gene3D" id="6.10.250.780">
    <property type="match status" value="1"/>
</dbReference>
<dbReference type="CDD" id="cd07302">
    <property type="entry name" value="CHD"/>
    <property type="match status" value="1"/>
</dbReference>
<comment type="caution">
    <text evidence="10">The sequence shown here is derived from an EMBL/GenBank/DDBJ whole genome shotgun (WGS) entry which is preliminary data.</text>
</comment>
<feature type="transmembrane region" description="Helical" evidence="8">
    <location>
        <begin position="318"/>
        <end position="337"/>
    </location>
</feature>
<dbReference type="Pfam" id="PF13426">
    <property type="entry name" value="PAS_9"/>
    <property type="match status" value="1"/>
</dbReference>
<dbReference type="NCBIfam" id="TIGR00229">
    <property type="entry name" value="sensory_box"/>
    <property type="match status" value="1"/>
</dbReference>
<evidence type="ECO:0000256" key="6">
    <source>
        <dbReference type="ARBA" id="ARBA00023239"/>
    </source>
</evidence>
<dbReference type="VEuPathDB" id="AmoebaDB:FDP41_003958"/>
<dbReference type="OMA" id="KATHYNS"/>
<dbReference type="OrthoDB" id="60033at2759"/>
<keyword evidence="11" id="KW-1185">Reference proteome</keyword>
<dbReference type="InterPro" id="IPR000014">
    <property type="entry name" value="PAS"/>
</dbReference>
<dbReference type="PANTHER" id="PTHR11920">
    <property type="entry name" value="GUANYLYL CYCLASE"/>
    <property type="match status" value="1"/>
</dbReference>
<keyword evidence="2 8" id="KW-0812">Transmembrane</keyword>
<dbReference type="RefSeq" id="XP_044562018.1">
    <property type="nucleotide sequence ID" value="XM_044707319.1"/>
</dbReference>
<dbReference type="GO" id="GO:0004016">
    <property type="term" value="F:adenylate cyclase activity"/>
    <property type="evidence" value="ECO:0007669"/>
    <property type="project" value="TreeGrafter"/>
</dbReference>
<organism evidence="10 11">
    <name type="scientific">Naegleria fowleri</name>
    <name type="common">Brain eating amoeba</name>
    <dbReference type="NCBI Taxonomy" id="5763"/>
    <lineage>
        <taxon>Eukaryota</taxon>
        <taxon>Discoba</taxon>
        <taxon>Heterolobosea</taxon>
        <taxon>Tetramitia</taxon>
        <taxon>Eutetramitia</taxon>
        <taxon>Vahlkampfiidae</taxon>
        <taxon>Naegleria</taxon>
    </lineage>
</organism>
<dbReference type="GO" id="GO:0001653">
    <property type="term" value="F:peptide receptor activity"/>
    <property type="evidence" value="ECO:0007669"/>
    <property type="project" value="TreeGrafter"/>
</dbReference>
<feature type="transmembrane region" description="Helical" evidence="8">
    <location>
        <begin position="200"/>
        <end position="220"/>
    </location>
</feature>
<dbReference type="SMART" id="SM00044">
    <property type="entry name" value="CYCc"/>
    <property type="match status" value="1"/>
</dbReference>
<gene>
    <name evidence="10" type="ORF">FDP41_003958</name>
</gene>
<accession>A0A6A5BVD3</accession>
<proteinExistence type="inferred from homology"/>
<feature type="transmembrane region" description="Helical" evidence="8">
    <location>
        <begin position="1226"/>
        <end position="1248"/>
    </location>
</feature>
<feature type="transmembrane region" description="Helical" evidence="8">
    <location>
        <begin position="928"/>
        <end position="955"/>
    </location>
</feature>
<evidence type="ECO:0000256" key="7">
    <source>
        <dbReference type="RuleBase" id="RU000405"/>
    </source>
</evidence>
<dbReference type="InterPro" id="IPR050401">
    <property type="entry name" value="Cyclic_nucleotide_synthase"/>
</dbReference>
<feature type="transmembrane region" description="Helical" evidence="8">
    <location>
        <begin position="104"/>
        <end position="124"/>
    </location>
</feature>
<dbReference type="InterPro" id="IPR057352">
    <property type="entry name" value="TPR_TmcB/C"/>
</dbReference>
<dbReference type="InterPro" id="IPR018297">
    <property type="entry name" value="A/G_cyclase_CS"/>
</dbReference>
<dbReference type="GeneID" id="68111176"/>
<dbReference type="SUPFAM" id="SSF55073">
    <property type="entry name" value="Nucleotide cyclase"/>
    <property type="match status" value="1"/>
</dbReference>
<dbReference type="VEuPathDB" id="AmoebaDB:NF0046870"/>
<evidence type="ECO:0000313" key="10">
    <source>
        <dbReference type="EMBL" id="KAF0977305.1"/>
    </source>
</evidence>
<protein>
    <recommendedName>
        <fullName evidence="9">Guanylate cyclase domain-containing protein</fullName>
    </recommendedName>
</protein>
<dbReference type="InterPro" id="IPR035965">
    <property type="entry name" value="PAS-like_dom_sf"/>
</dbReference>
<dbReference type="GO" id="GO:0004383">
    <property type="term" value="F:guanylate cyclase activity"/>
    <property type="evidence" value="ECO:0007669"/>
    <property type="project" value="TreeGrafter"/>
</dbReference>
<dbReference type="GO" id="GO:0007168">
    <property type="term" value="P:receptor guanylyl cyclase signaling pathway"/>
    <property type="evidence" value="ECO:0007669"/>
    <property type="project" value="TreeGrafter"/>
</dbReference>
<feature type="transmembrane region" description="Helical" evidence="8">
    <location>
        <begin position="252"/>
        <end position="273"/>
    </location>
</feature>
<keyword evidence="3" id="KW-0547">Nucleotide-binding</keyword>
<keyword evidence="6 7" id="KW-0456">Lyase</keyword>
<dbReference type="GO" id="GO:0005886">
    <property type="term" value="C:plasma membrane"/>
    <property type="evidence" value="ECO:0007669"/>
    <property type="project" value="TreeGrafter"/>
</dbReference>
<dbReference type="Pfam" id="PF00211">
    <property type="entry name" value="Guanylate_cyc"/>
    <property type="match status" value="1"/>
</dbReference>
<feature type="transmembrane region" description="Helical" evidence="8">
    <location>
        <begin position="349"/>
        <end position="372"/>
    </location>
</feature>
<dbReference type="PROSITE" id="PS00452">
    <property type="entry name" value="GUANYLATE_CYCLASE_1"/>
    <property type="match status" value="1"/>
</dbReference>
<dbReference type="Pfam" id="PF25474">
    <property type="entry name" value="TPR_TmcB"/>
    <property type="match status" value="1"/>
</dbReference>
<evidence type="ECO:0000256" key="5">
    <source>
        <dbReference type="ARBA" id="ARBA00023136"/>
    </source>
</evidence>
<dbReference type="PROSITE" id="PS50125">
    <property type="entry name" value="GUANYLATE_CYCLASE_2"/>
    <property type="match status" value="1"/>
</dbReference>
<feature type="transmembrane region" description="Helical" evidence="8">
    <location>
        <begin position="294"/>
        <end position="312"/>
    </location>
</feature>
<dbReference type="PANTHER" id="PTHR11920:SF335">
    <property type="entry name" value="GUANYLATE CYCLASE"/>
    <property type="match status" value="1"/>
</dbReference>